<reference evidence="1" key="1">
    <citation type="submission" date="2023-08" db="EMBL/GenBank/DDBJ databases">
        <authorList>
            <person name="Alioto T."/>
            <person name="Alioto T."/>
            <person name="Gomez Garrido J."/>
        </authorList>
    </citation>
    <scope>NUCLEOTIDE SEQUENCE</scope>
</reference>
<dbReference type="EMBL" id="OX597819">
    <property type="protein sequence ID" value="CAI9723767.1"/>
    <property type="molecule type" value="Genomic_DNA"/>
</dbReference>
<organism evidence="1 2">
    <name type="scientific">Octopus vulgaris</name>
    <name type="common">Common octopus</name>
    <dbReference type="NCBI Taxonomy" id="6645"/>
    <lineage>
        <taxon>Eukaryota</taxon>
        <taxon>Metazoa</taxon>
        <taxon>Spiralia</taxon>
        <taxon>Lophotrochozoa</taxon>
        <taxon>Mollusca</taxon>
        <taxon>Cephalopoda</taxon>
        <taxon>Coleoidea</taxon>
        <taxon>Octopodiformes</taxon>
        <taxon>Octopoda</taxon>
        <taxon>Incirrata</taxon>
        <taxon>Octopodidae</taxon>
        <taxon>Octopus</taxon>
    </lineage>
</organism>
<sequence length="92" mass="10320">MKYKGGPSISDGQTRTERLSDGYVSLTTIALHKIGCQNESPDYQAVGLFQPLFAQCLYGGDNSRPRHIWSYTKRKDLQTCDGWCVCEKGSRV</sequence>
<dbReference type="Proteomes" id="UP001162480">
    <property type="component" value="Chromosome 6"/>
</dbReference>
<keyword evidence="2" id="KW-1185">Reference proteome</keyword>
<evidence type="ECO:0000313" key="2">
    <source>
        <dbReference type="Proteomes" id="UP001162480"/>
    </source>
</evidence>
<name>A0AA36AZG2_OCTVU</name>
<protein>
    <submittedName>
        <fullName evidence="1">Uncharacterized protein</fullName>
    </submittedName>
</protein>
<accession>A0AA36AZG2</accession>
<proteinExistence type="predicted"/>
<gene>
    <name evidence="1" type="ORF">OCTVUL_1B030028</name>
</gene>
<evidence type="ECO:0000313" key="1">
    <source>
        <dbReference type="EMBL" id="CAI9723767.1"/>
    </source>
</evidence>
<dbReference type="AlphaFoldDB" id="A0AA36AZG2"/>